<dbReference type="InterPro" id="IPR046335">
    <property type="entry name" value="LacI/GalR-like_sensor"/>
</dbReference>
<keyword evidence="6" id="KW-1185">Reference proteome</keyword>
<feature type="domain" description="HTH lacI-type" evidence="4">
    <location>
        <begin position="3"/>
        <end position="58"/>
    </location>
</feature>
<dbReference type="RefSeq" id="WP_173077729.1">
    <property type="nucleotide sequence ID" value="NZ_BLPG01000001.1"/>
</dbReference>
<dbReference type="InterPro" id="IPR010982">
    <property type="entry name" value="Lambda_DNA-bd_dom_sf"/>
</dbReference>
<dbReference type="EMBL" id="BLPG01000001">
    <property type="protein sequence ID" value="GFJ90366.1"/>
    <property type="molecule type" value="Genomic_DNA"/>
</dbReference>
<keyword evidence="3" id="KW-0804">Transcription</keyword>
<evidence type="ECO:0000256" key="2">
    <source>
        <dbReference type="ARBA" id="ARBA00023125"/>
    </source>
</evidence>
<keyword evidence="2" id="KW-0238">DNA-binding</keyword>
<evidence type="ECO:0000256" key="1">
    <source>
        <dbReference type="ARBA" id="ARBA00023015"/>
    </source>
</evidence>
<dbReference type="Pfam" id="PF00356">
    <property type="entry name" value="LacI"/>
    <property type="match status" value="1"/>
</dbReference>
<evidence type="ECO:0000259" key="4">
    <source>
        <dbReference type="PROSITE" id="PS50932"/>
    </source>
</evidence>
<proteinExistence type="predicted"/>
<dbReference type="InterPro" id="IPR000843">
    <property type="entry name" value="HTH_LacI"/>
</dbReference>
<organism evidence="5 6">
    <name type="scientific">Phytohabitans rumicis</name>
    <dbReference type="NCBI Taxonomy" id="1076125"/>
    <lineage>
        <taxon>Bacteria</taxon>
        <taxon>Bacillati</taxon>
        <taxon>Actinomycetota</taxon>
        <taxon>Actinomycetes</taxon>
        <taxon>Micromonosporales</taxon>
        <taxon>Micromonosporaceae</taxon>
    </lineage>
</organism>
<dbReference type="CDD" id="cd01392">
    <property type="entry name" value="HTH_LacI"/>
    <property type="match status" value="1"/>
</dbReference>
<keyword evidence="1" id="KW-0805">Transcription regulation</keyword>
<dbReference type="SMART" id="SM00354">
    <property type="entry name" value="HTH_LACI"/>
    <property type="match status" value="1"/>
</dbReference>
<dbReference type="SUPFAM" id="SSF53822">
    <property type="entry name" value="Periplasmic binding protein-like I"/>
    <property type="match status" value="1"/>
</dbReference>
<dbReference type="Pfam" id="PF13377">
    <property type="entry name" value="Peripla_BP_3"/>
    <property type="match status" value="1"/>
</dbReference>
<dbReference type="PANTHER" id="PTHR30146">
    <property type="entry name" value="LACI-RELATED TRANSCRIPTIONAL REPRESSOR"/>
    <property type="match status" value="1"/>
</dbReference>
<name>A0A6V8L8D2_9ACTN</name>
<comment type="caution">
    <text evidence="5">The sequence shown here is derived from an EMBL/GenBank/DDBJ whole genome shotgun (WGS) entry which is preliminary data.</text>
</comment>
<dbReference type="GO" id="GO:0000976">
    <property type="term" value="F:transcription cis-regulatory region binding"/>
    <property type="evidence" value="ECO:0007669"/>
    <property type="project" value="TreeGrafter"/>
</dbReference>
<evidence type="ECO:0000313" key="6">
    <source>
        <dbReference type="Proteomes" id="UP000482960"/>
    </source>
</evidence>
<dbReference type="Gene3D" id="3.40.50.2300">
    <property type="match status" value="2"/>
</dbReference>
<reference evidence="5 6" key="1">
    <citation type="submission" date="2020-03" db="EMBL/GenBank/DDBJ databases">
        <title>Whole genome shotgun sequence of Phytohabitans rumicis NBRC 108638.</title>
        <authorList>
            <person name="Komaki H."/>
            <person name="Tamura T."/>
        </authorList>
    </citation>
    <scope>NUCLEOTIDE SEQUENCE [LARGE SCALE GENOMIC DNA]</scope>
    <source>
        <strain evidence="5 6">NBRC 108638</strain>
    </source>
</reference>
<reference evidence="5 6" key="2">
    <citation type="submission" date="2020-03" db="EMBL/GenBank/DDBJ databases">
        <authorList>
            <person name="Ichikawa N."/>
            <person name="Kimura A."/>
            <person name="Kitahashi Y."/>
            <person name="Uohara A."/>
        </authorList>
    </citation>
    <scope>NUCLEOTIDE SEQUENCE [LARGE SCALE GENOMIC DNA]</scope>
    <source>
        <strain evidence="5 6">NBRC 108638</strain>
    </source>
</reference>
<dbReference type="PROSITE" id="PS00356">
    <property type="entry name" value="HTH_LACI_1"/>
    <property type="match status" value="1"/>
</dbReference>
<gene>
    <name evidence="5" type="ORF">Prum_040080</name>
</gene>
<evidence type="ECO:0000313" key="5">
    <source>
        <dbReference type="EMBL" id="GFJ90366.1"/>
    </source>
</evidence>
<dbReference type="PANTHER" id="PTHR30146:SF153">
    <property type="entry name" value="LACTOSE OPERON REPRESSOR"/>
    <property type="match status" value="1"/>
</dbReference>
<dbReference type="Proteomes" id="UP000482960">
    <property type="component" value="Unassembled WGS sequence"/>
</dbReference>
<accession>A0A6V8L8D2</accession>
<dbReference type="PROSITE" id="PS50932">
    <property type="entry name" value="HTH_LACI_2"/>
    <property type="match status" value="1"/>
</dbReference>
<sequence>MTRRLTEVAKKAGVSEATVSRVLNGREGVSEATRAAVLTALDVLGYERPSKLRGERARLVGLVLPELQNPIFPALAEAVTGALVQRSLSPILCARTIGGVSEVDFIDMLLEHQVSGVIFAGGNYAMADSTQDHYRMLRERRLPVVLVNAGVAGLGFPSVSTDDAVAVEQAYAHLASLGHTRLGALLGPEDHVPSRRKLDAFEAAAKASPGVTAEVERTSFSMEGARAAATRLAERGVTGILCASDVLALGAIRAVRRLGRRVPEDVSVIGFDDSAFMTCTDPPLTTVRQPIEAMGQSVVDLLVQQMEGVGVPPDELLFEPELVVRGSTAPAPASPKSRARSSRSR</sequence>
<dbReference type="Gene3D" id="1.10.260.40">
    <property type="entry name" value="lambda repressor-like DNA-binding domains"/>
    <property type="match status" value="1"/>
</dbReference>
<dbReference type="GO" id="GO:0003700">
    <property type="term" value="F:DNA-binding transcription factor activity"/>
    <property type="evidence" value="ECO:0007669"/>
    <property type="project" value="TreeGrafter"/>
</dbReference>
<evidence type="ECO:0000256" key="3">
    <source>
        <dbReference type="ARBA" id="ARBA00023163"/>
    </source>
</evidence>
<dbReference type="AlphaFoldDB" id="A0A6V8L8D2"/>
<dbReference type="SUPFAM" id="SSF47413">
    <property type="entry name" value="lambda repressor-like DNA-binding domains"/>
    <property type="match status" value="1"/>
</dbReference>
<dbReference type="InterPro" id="IPR028082">
    <property type="entry name" value="Peripla_BP_I"/>
</dbReference>
<protein>
    <submittedName>
        <fullName evidence="5">LacI family transcriptional regulator</fullName>
    </submittedName>
</protein>